<dbReference type="EMBL" id="KZ559127">
    <property type="protein sequence ID" value="PLB39833.1"/>
    <property type="molecule type" value="Genomic_DNA"/>
</dbReference>
<dbReference type="GO" id="GO:0046475">
    <property type="term" value="P:glycerophospholipid catabolic process"/>
    <property type="evidence" value="ECO:0007669"/>
    <property type="project" value="TreeGrafter"/>
</dbReference>
<evidence type="ECO:0000256" key="6">
    <source>
        <dbReference type="ARBA" id="ARBA00023098"/>
    </source>
</evidence>
<feature type="signal peptide" evidence="10">
    <location>
        <begin position="1"/>
        <end position="21"/>
    </location>
</feature>
<evidence type="ECO:0000256" key="9">
    <source>
        <dbReference type="PROSITE-ProRule" id="PRU00555"/>
    </source>
</evidence>
<organism evidence="12 13">
    <name type="scientific">Aspergillus candidus</name>
    <dbReference type="NCBI Taxonomy" id="41067"/>
    <lineage>
        <taxon>Eukaryota</taxon>
        <taxon>Fungi</taxon>
        <taxon>Dikarya</taxon>
        <taxon>Ascomycota</taxon>
        <taxon>Pezizomycotina</taxon>
        <taxon>Eurotiomycetes</taxon>
        <taxon>Eurotiomycetidae</taxon>
        <taxon>Eurotiales</taxon>
        <taxon>Aspergillaceae</taxon>
        <taxon>Aspergillus</taxon>
        <taxon>Aspergillus subgen. Circumdati</taxon>
    </lineage>
</organism>
<gene>
    <name evidence="12" type="ORF">BDW47DRAFT_8410</name>
</gene>
<sequence length="640" mass="68661">MRAPFAATAVAVAGLLSTATAAPELISNHKALSNRALPNAPEGYVPTEVDCPTNRPSIRSAAKLSPQESSWLKSRREKTKPALKDFFGHVKIKDFDAAGYIDNTASDRPDLPNIGIAVSGGGYRALMTGAGALHAFDSRTENSTATGQLGGLLQSATYVAGLSGGGWLVGSVYLNNFTTISSLQTTGKGDVWQFENTIFEGPDDDSLQLFDSIDYFKDIEKAVSAKEDAGFNTSITDYWGRALAYQMINATTGGIDYTWSSIAEIEAFKSGDMPLPVLVADGRFPGELTISTNTTVFEFTPWEFGTYDPTIYGFAPLKYVGTKFVGGSIPKDEKCVRGYDNAGFIMGTSSSLFNQAFLKVKDSDSIPSFLKKGLLNILGGIGEDDDDIAVYTPNPFYQYRPESDPNSHQKELDVVDGGEDLQNLPLHPLIQPERHVDVIFAVDASADTTYSWPNGTALIASYERSLNKTGIANGTAFPAIPDPNTFVNNGLNAQPTFFGCDSSNQTSASPLIVYLPNSPYTSFGNWSTFEPKYTNSDRDNSIINAHNMVTMGNGTRDADWPTCVGCAILSRSFDRTKTKVPEACTKCFDKYCWDGKTNTTAPAEYAPATVLGGETSAGSLAGPTAWTGMVAAAVALFALV</sequence>
<feature type="domain" description="PLA2c" evidence="11">
    <location>
        <begin position="50"/>
        <end position="598"/>
    </location>
</feature>
<accession>A0A2I2FGT0</accession>
<dbReference type="PANTHER" id="PTHR10728:SF62">
    <property type="entry name" value="LYSOPHOSPHOLIPASE"/>
    <property type="match status" value="1"/>
</dbReference>
<feature type="chain" id="PRO_5013988264" description="Lysophospholipase" evidence="10">
    <location>
        <begin position="22"/>
        <end position="640"/>
    </location>
</feature>
<comment type="catalytic activity">
    <reaction evidence="8 10">
        <text>a 1-acyl-sn-glycero-3-phosphocholine + H2O = sn-glycerol 3-phosphocholine + a fatty acid + H(+)</text>
        <dbReference type="Rhea" id="RHEA:15177"/>
        <dbReference type="ChEBI" id="CHEBI:15377"/>
        <dbReference type="ChEBI" id="CHEBI:15378"/>
        <dbReference type="ChEBI" id="CHEBI:16870"/>
        <dbReference type="ChEBI" id="CHEBI:28868"/>
        <dbReference type="ChEBI" id="CHEBI:58168"/>
        <dbReference type="EC" id="3.1.1.5"/>
    </reaction>
</comment>
<proteinExistence type="inferred from homology"/>
<evidence type="ECO:0000259" key="11">
    <source>
        <dbReference type="PROSITE" id="PS51210"/>
    </source>
</evidence>
<evidence type="ECO:0000256" key="5">
    <source>
        <dbReference type="ARBA" id="ARBA00022963"/>
    </source>
</evidence>
<evidence type="ECO:0000256" key="3">
    <source>
        <dbReference type="ARBA" id="ARBA00013274"/>
    </source>
</evidence>
<keyword evidence="4 9" id="KW-0378">Hydrolase</keyword>
<evidence type="ECO:0000256" key="8">
    <source>
        <dbReference type="ARBA" id="ARBA00049531"/>
    </source>
</evidence>
<dbReference type="GO" id="GO:0004623">
    <property type="term" value="F:phospholipase A2 activity"/>
    <property type="evidence" value="ECO:0007669"/>
    <property type="project" value="TreeGrafter"/>
</dbReference>
<evidence type="ECO:0000256" key="4">
    <source>
        <dbReference type="ARBA" id="ARBA00022801"/>
    </source>
</evidence>
<dbReference type="InterPro" id="IPR016035">
    <property type="entry name" value="Acyl_Trfase/lysoPLipase"/>
</dbReference>
<dbReference type="PANTHER" id="PTHR10728">
    <property type="entry name" value="CYTOSOLIC PHOSPHOLIPASE A2"/>
    <property type="match status" value="1"/>
</dbReference>
<dbReference type="SMART" id="SM00022">
    <property type="entry name" value="PLAc"/>
    <property type="match status" value="1"/>
</dbReference>
<dbReference type="STRING" id="41067.A0A2I2FGT0"/>
<evidence type="ECO:0000256" key="7">
    <source>
        <dbReference type="ARBA" id="ARBA00023180"/>
    </source>
</evidence>
<dbReference type="OrthoDB" id="4084751at2759"/>
<dbReference type="FunFam" id="3.40.1090.10:FF:000010">
    <property type="entry name" value="Lysophospholipase"/>
    <property type="match status" value="1"/>
</dbReference>
<dbReference type="InterPro" id="IPR002642">
    <property type="entry name" value="LysoPLipase_cat_dom"/>
</dbReference>
<evidence type="ECO:0000313" key="13">
    <source>
        <dbReference type="Proteomes" id="UP000234585"/>
    </source>
</evidence>
<keyword evidence="5 9" id="KW-0442">Lipid degradation</keyword>
<keyword evidence="13" id="KW-1185">Reference proteome</keyword>
<evidence type="ECO:0000256" key="1">
    <source>
        <dbReference type="ARBA" id="ARBA00002169"/>
    </source>
</evidence>
<comment type="similarity">
    <text evidence="2 10">Belongs to the lysophospholipase family.</text>
</comment>
<dbReference type="Proteomes" id="UP000234585">
    <property type="component" value="Unassembled WGS sequence"/>
</dbReference>
<comment type="function">
    <text evidence="1">Catalyzes the release of fatty acids from lysophospholipids.</text>
</comment>
<dbReference type="GO" id="GO:0005783">
    <property type="term" value="C:endoplasmic reticulum"/>
    <property type="evidence" value="ECO:0007669"/>
    <property type="project" value="TreeGrafter"/>
</dbReference>
<keyword evidence="7" id="KW-0325">Glycoprotein</keyword>
<name>A0A2I2FGT0_ASPCN</name>
<dbReference type="AlphaFoldDB" id="A0A2I2FGT0"/>
<evidence type="ECO:0000256" key="2">
    <source>
        <dbReference type="ARBA" id="ARBA00008780"/>
    </source>
</evidence>
<evidence type="ECO:0000256" key="10">
    <source>
        <dbReference type="RuleBase" id="RU362103"/>
    </source>
</evidence>
<protein>
    <recommendedName>
        <fullName evidence="3 10">Lysophospholipase</fullName>
        <ecNumber evidence="3 10">3.1.1.5</ecNumber>
    </recommendedName>
</protein>
<reference evidence="12 13" key="1">
    <citation type="submission" date="2017-12" db="EMBL/GenBank/DDBJ databases">
        <authorList>
            <consortium name="DOE Joint Genome Institute"/>
            <person name="Haridas S."/>
            <person name="Kjaerbolling I."/>
            <person name="Vesth T.C."/>
            <person name="Frisvad J.C."/>
            <person name="Nybo J.L."/>
            <person name="Theobald S."/>
            <person name="Kuo A."/>
            <person name="Bowyer P."/>
            <person name="Matsuda Y."/>
            <person name="Mondo S."/>
            <person name="Lyhne E.K."/>
            <person name="Kogle M.E."/>
            <person name="Clum A."/>
            <person name="Lipzen A."/>
            <person name="Salamov A."/>
            <person name="Ngan C.Y."/>
            <person name="Daum C."/>
            <person name="Chiniquy J."/>
            <person name="Barry K."/>
            <person name="LaButti K."/>
            <person name="Simmons B.A."/>
            <person name="Magnuson J.K."/>
            <person name="Mortensen U.H."/>
            <person name="Larsen T.O."/>
            <person name="Grigoriev I.V."/>
            <person name="Baker S.E."/>
            <person name="Andersen M.R."/>
            <person name="Nordberg H.P."/>
            <person name="Cantor M.N."/>
            <person name="Hua S.X."/>
        </authorList>
    </citation>
    <scope>NUCLEOTIDE SEQUENCE [LARGE SCALE GENOMIC DNA]</scope>
    <source>
        <strain evidence="12 13">CBS 102.13</strain>
    </source>
</reference>
<dbReference type="GeneID" id="36527163"/>
<dbReference type="RefSeq" id="XP_024673845.1">
    <property type="nucleotide sequence ID" value="XM_024820003.1"/>
</dbReference>
<dbReference type="GO" id="GO:0004622">
    <property type="term" value="F:phosphatidylcholine lysophospholipase activity"/>
    <property type="evidence" value="ECO:0007669"/>
    <property type="project" value="UniProtKB-EC"/>
</dbReference>
<dbReference type="Pfam" id="PF01735">
    <property type="entry name" value="PLA2_B"/>
    <property type="match status" value="1"/>
</dbReference>
<keyword evidence="6 9" id="KW-0443">Lipid metabolism</keyword>
<evidence type="ECO:0000313" key="12">
    <source>
        <dbReference type="EMBL" id="PLB39833.1"/>
    </source>
</evidence>
<dbReference type="GO" id="GO:0005829">
    <property type="term" value="C:cytosol"/>
    <property type="evidence" value="ECO:0007669"/>
    <property type="project" value="TreeGrafter"/>
</dbReference>
<dbReference type="EC" id="3.1.1.5" evidence="3 10"/>
<keyword evidence="10" id="KW-0732">Signal</keyword>
<dbReference type="Gene3D" id="3.40.1090.10">
    <property type="entry name" value="Cytosolic phospholipase A2 catalytic domain"/>
    <property type="match status" value="1"/>
</dbReference>
<dbReference type="PROSITE" id="PS51210">
    <property type="entry name" value="PLA2C"/>
    <property type="match status" value="1"/>
</dbReference>
<dbReference type="SUPFAM" id="SSF52151">
    <property type="entry name" value="FabD/lysophospholipase-like"/>
    <property type="match status" value="1"/>
</dbReference>